<evidence type="ECO:0000313" key="2">
    <source>
        <dbReference type="Proteomes" id="UP000381378"/>
    </source>
</evidence>
<evidence type="ECO:0000313" key="1">
    <source>
        <dbReference type="EMBL" id="VVQ25860.1"/>
    </source>
</evidence>
<proteinExistence type="predicted"/>
<dbReference type="OrthoDB" id="6998629at2"/>
<organism evidence="1 2">
    <name type="scientific">Pseudomonas fluorescens</name>
    <dbReference type="NCBI Taxonomy" id="294"/>
    <lineage>
        <taxon>Bacteria</taxon>
        <taxon>Pseudomonadati</taxon>
        <taxon>Pseudomonadota</taxon>
        <taxon>Gammaproteobacteria</taxon>
        <taxon>Pseudomonadales</taxon>
        <taxon>Pseudomonadaceae</taxon>
        <taxon>Pseudomonas</taxon>
    </lineage>
</organism>
<dbReference type="EMBL" id="CABVJF010000037">
    <property type="protein sequence ID" value="VVQ25860.1"/>
    <property type="molecule type" value="Genomic_DNA"/>
</dbReference>
<accession>A0A5E7VTB8</accession>
<gene>
    <name evidence="1" type="ORF">PS928_06232</name>
</gene>
<dbReference type="RefSeq" id="WP_150788131.1">
    <property type="nucleotide sequence ID" value="NZ_CABVJF010000037.1"/>
</dbReference>
<reference evidence="1 2" key="1">
    <citation type="submission" date="2019-09" db="EMBL/GenBank/DDBJ databases">
        <authorList>
            <person name="Chandra G."/>
            <person name="Truman W A."/>
        </authorList>
    </citation>
    <scope>NUCLEOTIDE SEQUENCE [LARGE SCALE GENOMIC DNA]</scope>
    <source>
        <strain evidence="1">PS928</strain>
    </source>
</reference>
<name>A0A5E7VTB8_PSEFL</name>
<dbReference type="AlphaFoldDB" id="A0A5E7VTB8"/>
<protein>
    <submittedName>
        <fullName evidence="1">Uncharacterized protein</fullName>
    </submittedName>
</protein>
<sequence length="184" mass="20824">MLKVLKRVFNVLYPDRRPDWEQRREREFIQAANSFKTLRVTPEGGMFINPEELRDQIVASREQLKHLVHKPRKPSRPSNAVADLQVEQKAESCIAASVDALDCIELVAWRRMASGSSVRYVCLQSLKTGKCAVASASLFTGDTHNLPPWVDANTDRQVAGALRRSELQWFGTVGEAMDSWDNKL</sequence>
<dbReference type="Proteomes" id="UP000381378">
    <property type="component" value="Unassembled WGS sequence"/>
</dbReference>